<evidence type="ECO:0000256" key="1">
    <source>
        <dbReference type="ARBA" id="ARBA00001933"/>
    </source>
</evidence>
<dbReference type="EMBL" id="VSSQ01086676">
    <property type="protein sequence ID" value="MPN33921.1"/>
    <property type="molecule type" value="Genomic_DNA"/>
</dbReference>
<dbReference type="AlphaFoldDB" id="A0A645H4H9"/>
<protein>
    <recommendedName>
        <fullName evidence="4">Cystathionine beta-lyase PatB</fullName>
    </recommendedName>
</protein>
<comment type="caution">
    <text evidence="3">The sequence shown here is derived from an EMBL/GenBank/DDBJ whole genome shotgun (WGS) entry which is preliminary data.</text>
</comment>
<proteinExistence type="predicted"/>
<dbReference type="InterPro" id="IPR015422">
    <property type="entry name" value="PyrdxlP-dep_Trfase_small"/>
</dbReference>
<organism evidence="3">
    <name type="scientific">bioreactor metagenome</name>
    <dbReference type="NCBI Taxonomy" id="1076179"/>
    <lineage>
        <taxon>unclassified sequences</taxon>
        <taxon>metagenomes</taxon>
        <taxon>ecological metagenomes</taxon>
    </lineage>
</organism>
<dbReference type="SUPFAM" id="SSF53383">
    <property type="entry name" value="PLP-dependent transferases"/>
    <property type="match status" value="1"/>
</dbReference>
<dbReference type="Gene3D" id="3.90.1150.10">
    <property type="entry name" value="Aspartate Aminotransferase, domain 1"/>
    <property type="match status" value="1"/>
</dbReference>
<gene>
    <name evidence="3" type="ORF">SDC9_181413</name>
</gene>
<sequence>MPDITVCSLEGTYLILLDMRKCIKPELVRDFIQNKCHLAVDYGEWFGENFKGFVRLNLATNPAYVKEAVQRIVTEIGKVR</sequence>
<reference evidence="3" key="1">
    <citation type="submission" date="2019-08" db="EMBL/GenBank/DDBJ databases">
        <authorList>
            <person name="Kucharzyk K."/>
            <person name="Murdoch R.W."/>
            <person name="Higgins S."/>
            <person name="Loffler F."/>
        </authorList>
    </citation>
    <scope>NUCLEOTIDE SEQUENCE</scope>
</reference>
<accession>A0A645H4H9</accession>
<dbReference type="InterPro" id="IPR015424">
    <property type="entry name" value="PyrdxlP-dep_Trfase"/>
</dbReference>
<dbReference type="InterPro" id="IPR051798">
    <property type="entry name" value="Class-II_PLP-Dep_Aminotrans"/>
</dbReference>
<evidence type="ECO:0008006" key="4">
    <source>
        <dbReference type="Google" id="ProtNLM"/>
    </source>
</evidence>
<keyword evidence="2" id="KW-0663">Pyridoxal phosphate</keyword>
<evidence type="ECO:0000313" key="3">
    <source>
        <dbReference type="EMBL" id="MPN33921.1"/>
    </source>
</evidence>
<evidence type="ECO:0000256" key="2">
    <source>
        <dbReference type="ARBA" id="ARBA00022898"/>
    </source>
</evidence>
<dbReference type="PANTHER" id="PTHR43525:SF1">
    <property type="entry name" value="PROTEIN MALY"/>
    <property type="match status" value="1"/>
</dbReference>
<name>A0A645H4H9_9ZZZZ</name>
<comment type="cofactor">
    <cofactor evidence="1">
        <name>pyridoxal 5'-phosphate</name>
        <dbReference type="ChEBI" id="CHEBI:597326"/>
    </cofactor>
</comment>
<dbReference type="PANTHER" id="PTHR43525">
    <property type="entry name" value="PROTEIN MALY"/>
    <property type="match status" value="1"/>
</dbReference>